<comment type="caution">
    <text evidence="8">The sequence shown here is derived from an EMBL/GenBank/DDBJ whole genome shotgun (WGS) entry which is preliminary data.</text>
</comment>
<evidence type="ECO:0000313" key="9">
    <source>
        <dbReference type="Proteomes" id="UP000703038"/>
    </source>
</evidence>
<comment type="similarity">
    <text evidence="2">Belongs to the acyl-CoA dehydrogenase family.</text>
</comment>
<evidence type="ECO:0000256" key="2">
    <source>
        <dbReference type="ARBA" id="ARBA00009347"/>
    </source>
</evidence>
<keyword evidence="3" id="KW-0285">Flavoprotein</keyword>
<reference evidence="8 9" key="1">
    <citation type="submission" date="2021-01" db="EMBL/GenBank/DDBJ databases">
        <title>Genomics of switchgrass bacterial isolates.</title>
        <authorList>
            <person name="Shade A."/>
        </authorList>
    </citation>
    <scope>NUCLEOTIDE SEQUENCE [LARGE SCALE GENOMIC DNA]</scope>
    <source>
        <strain evidence="8 9">PvP111</strain>
    </source>
</reference>
<evidence type="ECO:0000256" key="5">
    <source>
        <dbReference type="ARBA" id="ARBA00023002"/>
    </source>
</evidence>
<evidence type="ECO:0000256" key="1">
    <source>
        <dbReference type="ARBA" id="ARBA00001974"/>
    </source>
</evidence>
<organism evidence="8 9">
    <name type="scientific">Rhodococcoides corynebacterioides</name>
    <dbReference type="NCBI Taxonomy" id="53972"/>
    <lineage>
        <taxon>Bacteria</taxon>
        <taxon>Bacillati</taxon>
        <taxon>Actinomycetota</taxon>
        <taxon>Actinomycetes</taxon>
        <taxon>Mycobacteriales</taxon>
        <taxon>Nocardiaceae</taxon>
        <taxon>Rhodococcoides</taxon>
    </lineage>
</organism>
<comment type="cofactor">
    <cofactor evidence="1">
        <name>FAD</name>
        <dbReference type="ChEBI" id="CHEBI:57692"/>
    </cofactor>
</comment>
<dbReference type="InterPro" id="IPR037069">
    <property type="entry name" value="AcylCoA_DH/ox_N_sf"/>
</dbReference>
<dbReference type="EMBL" id="JAFBBK010000001">
    <property type="protein sequence ID" value="MBM7413370.1"/>
    <property type="molecule type" value="Genomic_DNA"/>
</dbReference>
<dbReference type="PANTHER" id="PTHR43884:SF20">
    <property type="entry name" value="ACYL-COA DEHYDROGENASE FADE28"/>
    <property type="match status" value="1"/>
</dbReference>
<dbReference type="PANTHER" id="PTHR43884">
    <property type="entry name" value="ACYL-COA DEHYDROGENASE"/>
    <property type="match status" value="1"/>
</dbReference>
<dbReference type="InterPro" id="IPR013786">
    <property type="entry name" value="AcylCoA_DH/ox_N"/>
</dbReference>
<dbReference type="SUPFAM" id="SSF56645">
    <property type="entry name" value="Acyl-CoA dehydrogenase NM domain-like"/>
    <property type="match status" value="1"/>
</dbReference>
<dbReference type="Pfam" id="PF00441">
    <property type="entry name" value="Acyl-CoA_dh_1"/>
    <property type="match status" value="1"/>
</dbReference>
<dbReference type="GO" id="GO:0070991">
    <property type="term" value="F:medium-chain fatty acyl-CoA dehydrogenase activity"/>
    <property type="evidence" value="ECO:0007669"/>
    <property type="project" value="UniProtKB-EC"/>
</dbReference>
<keyword evidence="9" id="KW-1185">Reference proteome</keyword>
<dbReference type="Proteomes" id="UP000703038">
    <property type="component" value="Unassembled WGS sequence"/>
</dbReference>
<accession>A0ABS2KN13</accession>
<proteinExistence type="inferred from homology"/>
<gene>
    <name evidence="8" type="ORF">JOE42_000103</name>
</gene>
<protein>
    <submittedName>
        <fullName evidence="8">Acyl-CoA dehydrogenase</fullName>
        <ecNumber evidence="8">1.3.8.7</ecNumber>
    </submittedName>
</protein>
<keyword evidence="5 8" id="KW-0560">Oxidoreductase</keyword>
<feature type="domain" description="Acyl-CoA dehydrogenase/oxidase C-terminal" evidence="6">
    <location>
        <begin position="241"/>
        <end position="373"/>
    </location>
</feature>
<evidence type="ECO:0000259" key="7">
    <source>
        <dbReference type="Pfam" id="PF02771"/>
    </source>
</evidence>
<dbReference type="Gene3D" id="2.40.110.10">
    <property type="entry name" value="Butyryl-CoA Dehydrogenase, subunit A, domain 2"/>
    <property type="match status" value="1"/>
</dbReference>
<dbReference type="Pfam" id="PF02771">
    <property type="entry name" value="Acyl-CoA_dh_N"/>
    <property type="match status" value="1"/>
</dbReference>
<dbReference type="RefSeq" id="WP_204865990.1">
    <property type="nucleotide sequence ID" value="NZ_JAFBBK010000001.1"/>
</dbReference>
<name>A0ABS2KN13_9NOCA</name>
<feature type="domain" description="Acyl-CoA dehydrogenase/oxidase N-terminal" evidence="7">
    <location>
        <begin position="26"/>
        <end position="107"/>
    </location>
</feature>
<evidence type="ECO:0000313" key="8">
    <source>
        <dbReference type="EMBL" id="MBM7413370.1"/>
    </source>
</evidence>
<evidence type="ECO:0000256" key="4">
    <source>
        <dbReference type="ARBA" id="ARBA00022827"/>
    </source>
</evidence>
<dbReference type="InterPro" id="IPR036250">
    <property type="entry name" value="AcylCo_DH-like_C"/>
</dbReference>
<dbReference type="Gene3D" id="1.20.140.10">
    <property type="entry name" value="Butyryl-CoA Dehydrogenase, subunit A, domain 3"/>
    <property type="match status" value="1"/>
</dbReference>
<dbReference type="InterPro" id="IPR046373">
    <property type="entry name" value="Acyl-CoA_Oxase/DH_mid-dom_sf"/>
</dbReference>
<dbReference type="InterPro" id="IPR009100">
    <property type="entry name" value="AcylCoA_DH/oxidase_NM_dom_sf"/>
</dbReference>
<sequence>MSAAIDDVTYSPWPEVEPAGLVPGPEQTDLRSAVRAVLARHGGLDEGTPWALWRTLVGDMAVTMLSVPEDRGGLGYGMTDMAVVLEECGRGLVSEPVLFAAGVGVHALLRAPAGTVDALVSGALAGELRVAVHLPVSQTRRTAARMITADHTADGWRLSGVATDIVHAASAEVVVVEAHTAEGSRLFAVPLSDAVRAVPRTVVDPTRPRADVHLDAAAAHALTEVADTASVLDDLTARATIGLASEHTGIADRMLEMTVEYVTTRQQFGRPVGSFQAVKHRLADLMVSLERARSASRFAAAVYDSTPDRAALAVAIAGAVCTEVASESVAEAVQLHGGVGFTWEHQAHRYFRRATGDEALLGDAVFHRRRVAELVGLNSVRQEG</sequence>
<dbReference type="EC" id="1.3.8.7" evidence="8"/>
<dbReference type="Gene3D" id="1.10.540.10">
    <property type="entry name" value="Acyl-CoA dehydrogenase/oxidase, N-terminal domain"/>
    <property type="match status" value="1"/>
</dbReference>
<evidence type="ECO:0000256" key="3">
    <source>
        <dbReference type="ARBA" id="ARBA00022630"/>
    </source>
</evidence>
<keyword evidence="4" id="KW-0274">FAD</keyword>
<dbReference type="InterPro" id="IPR009075">
    <property type="entry name" value="AcylCo_DH/oxidase_C"/>
</dbReference>
<dbReference type="SUPFAM" id="SSF47203">
    <property type="entry name" value="Acyl-CoA dehydrogenase C-terminal domain-like"/>
    <property type="match status" value="1"/>
</dbReference>
<evidence type="ECO:0000259" key="6">
    <source>
        <dbReference type="Pfam" id="PF00441"/>
    </source>
</evidence>